<dbReference type="NCBIfam" id="TIGR02464">
    <property type="entry name" value="ribofla_fusion"/>
    <property type="match status" value="1"/>
</dbReference>
<evidence type="ECO:0000256" key="1">
    <source>
        <dbReference type="SAM" id="MobiDB-lite"/>
    </source>
</evidence>
<dbReference type="Proteomes" id="UP000827549">
    <property type="component" value="Chromosome 3"/>
</dbReference>
<dbReference type="GeneID" id="87808354"/>
<name>A0AAF0YBX5_9TREE</name>
<dbReference type="SUPFAM" id="SSF143990">
    <property type="entry name" value="YbiA-like"/>
    <property type="match status" value="1"/>
</dbReference>
<dbReference type="RefSeq" id="XP_062627633.1">
    <property type="nucleotide sequence ID" value="XM_062771649.1"/>
</dbReference>
<feature type="region of interest" description="Disordered" evidence="1">
    <location>
        <begin position="205"/>
        <end position="232"/>
    </location>
</feature>
<dbReference type="Gene3D" id="1.10.357.40">
    <property type="entry name" value="YbiA-like"/>
    <property type="match status" value="1"/>
</dbReference>
<gene>
    <name evidence="3" type="primary">MIMI_R617</name>
    <name evidence="3" type="ORF">LOC62_03G005123</name>
</gene>
<dbReference type="EMBL" id="CP086716">
    <property type="protein sequence ID" value="WOO81601.1"/>
    <property type="molecule type" value="Genomic_DNA"/>
</dbReference>
<organism evidence="3 4">
    <name type="scientific">Vanrija pseudolonga</name>
    <dbReference type="NCBI Taxonomy" id="143232"/>
    <lineage>
        <taxon>Eukaryota</taxon>
        <taxon>Fungi</taxon>
        <taxon>Dikarya</taxon>
        <taxon>Basidiomycota</taxon>
        <taxon>Agaricomycotina</taxon>
        <taxon>Tremellomycetes</taxon>
        <taxon>Trichosporonales</taxon>
        <taxon>Trichosporonaceae</taxon>
        <taxon>Vanrija</taxon>
    </lineage>
</organism>
<proteinExistence type="predicted"/>
<dbReference type="CDD" id="cd15457">
    <property type="entry name" value="NADAR"/>
    <property type="match status" value="1"/>
</dbReference>
<protein>
    <submittedName>
        <fullName evidence="3">N-glycosidase</fullName>
    </submittedName>
</protein>
<evidence type="ECO:0000313" key="4">
    <source>
        <dbReference type="Proteomes" id="UP000827549"/>
    </source>
</evidence>
<reference evidence="3" key="1">
    <citation type="submission" date="2023-10" db="EMBL/GenBank/DDBJ databases">
        <authorList>
            <person name="Noh H."/>
        </authorList>
    </citation>
    <scope>NUCLEOTIDE SEQUENCE</scope>
    <source>
        <strain evidence="3">DUCC4014</strain>
    </source>
</reference>
<dbReference type="Pfam" id="PF08719">
    <property type="entry name" value="NADAR"/>
    <property type="match status" value="1"/>
</dbReference>
<sequence>MPVTRSASKHGGAAAPKPPPRASPSKPKPNRKSAPASNPTPAADDEAYTFFYGWASGPLAPLSQWHAPSQPFHDPQYPGRHFKTAKHYMMFRKALVFDPAQADAVVAAETPREAKALGRALPGFDRARWDEVADEVVETGNYCKFGQCAGLWEVLRKTKGTLVEASPRNRIWGIGYGRERALENRERMGLALTRARDRLLAERGVATAEAEEMEKREKGGNDAEVGDDDGTN</sequence>
<feature type="domain" description="NADAR" evidence="2">
    <location>
        <begin position="50"/>
        <end position="199"/>
    </location>
</feature>
<accession>A0AAF0YBX5</accession>
<keyword evidence="4" id="KW-1185">Reference proteome</keyword>
<feature type="region of interest" description="Disordered" evidence="1">
    <location>
        <begin position="1"/>
        <end position="42"/>
    </location>
</feature>
<evidence type="ECO:0000313" key="3">
    <source>
        <dbReference type="EMBL" id="WOO81601.1"/>
    </source>
</evidence>
<evidence type="ECO:0000259" key="2">
    <source>
        <dbReference type="Pfam" id="PF08719"/>
    </source>
</evidence>
<dbReference type="InterPro" id="IPR012816">
    <property type="entry name" value="NADAR"/>
</dbReference>
<dbReference type="AlphaFoldDB" id="A0AAF0YBX5"/>
<dbReference type="InterPro" id="IPR037238">
    <property type="entry name" value="YbiA-like_sf"/>
</dbReference>